<evidence type="ECO:0000313" key="2">
    <source>
        <dbReference type="Proteomes" id="UP000075901"/>
    </source>
</evidence>
<dbReference type="EnsemblMetazoa" id="AMAM000873-RA">
    <property type="protein sequence ID" value="AMAM000873-PA"/>
    <property type="gene ID" value="AMAM000873"/>
</dbReference>
<evidence type="ECO:0000313" key="1">
    <source>
        <dbReference type="EnsemblMetazoa" id="AMAM000873-PA"/>
    </source>
</evidence>
<dbReference type="VEuPathDB" id="VectorBase:AMAM000873"/>
<reference evidence="1" key="2">
    <citation type="submission" date="2020-05" db="UniProtKB">
        <authorList>
            <consortium name="EnsemblMetazoa"/>
        </authorList>
    </citation>
    <scope>IDENTIFICATION</scope>
    <source>
        <strain evidence="1">maculatus3</strain>
    </source>
</reference>
<dbReference type="Proteomes" id="UP000075901">
    <property type="component" value="Unassembled WGS sequence"/>
</dbReference>
<protein>
    <submittedName>
        <fullName evidence="1">Uncharacterized protein</fullName>
    </submittedName>
</protein>
<reference evidence="2" key="1">
    <citation type="submission" date="2013-09" db="EMBL/GenBank/DDBJ databases">
        <title>The Genome Sequence of Anopheles maculatus species B.</title>
        <authorList>
            <consortium name="The Broad Institute Genomics Platform"/>
            <person name="Neafsey D.E."/>
            <person name="Besansky N."/>
            <person name="Howell P."/>
            <person name="Walton C."/>
            <person name="Young S.K."/>
            <person name="Zeng Q."/>
            <person name="Gargeya S."/>
            <person name="Fitzgerald M."/>
            <person name="Haas B."/>
            <person name="Abouelleil A."/>
            <person name="Allen A.W."/>
            <person name="Alvarado L."/>
            <person name="Arachchi H.M."/>
            <person name="Berlin A.M."/>
            <person name="Chapman S.B."/>
            <person name="Gainer-Dewar J."/>
            <person name="Goldberg J."/>
            <person name="Griggs A."/>
            <person name="Gujja S."/>
            <person name="Hansen M."/>
            <person name="Howarth C."/>
            <person name="Imamovic A."/>
            <person name="Ireland A."/>
            <person name="Larimer J."/>
            <person name="McCowan C."/>
            <person name="Murphy C."/>
            <person name="Pearson M."/>
            <person name="Poon T.W."/>
            <person name="Priest M."/>
            <person name="Roberts A."/>
            <person name="Saif S."/>
            <person name="Shea T."/>
            <person name="Sisk P."/>
            <person name="Sykes S."/>
            <person name="Wortman J."/>
            <person name="Nusbaum C."/>
            <person name="Birren B."/>
        </authorList>
    </citation>
    <scope>NUCLEOTIDE SEQUENCE [LARGE SCALE GENOMIC DNA]</scope>
    <source>
        <strain evidence="2">maculatus3</strain>
    </source>
</reference>
<keyword evidence="2" id="KW-1185">Reference proteome</keyword>
<name>A0A182S6W9_9DIPT</name>
<organism evidence="1 2">
    <name type="scientific">Anopheles maculatus</name>
    <dbReference type="NCBI Taxonomy" id="74869"/>
    <lineage>
        <taxon>Eukaryota</taxon>
        <taxon>Metazoa</taxon>
        <taxon>Ecdysozoa</taxon>
        <taxon>Arthropoda</taxon>
        <taxon>Hexapoda</taxon>
        <taxon>Insecta</taxon>
        <taxon>Pterygota</taxon>
        <taxon>Neoptera</taxon>
        <taxon>Endopterygota</taxon>
        <taxon>Diptera</taxon>
        <taxon>Nematocera</taxon>
        <taxon>Culicoidea</taxon>
        <taxon>Culicidae</taxon>
        <taxon>Anophelinae</taxon>
        <taxon>Anopheles</taxon>
        <taxon>Anopheles maculatus group</taxon>
    </lineage>
</organism>
<dbReference type="AlphaFoldDB" id="A0A182S6W9"/>
<sequence length="116" mass="13065">MEGILRSFPIPLRGLVSRPFLGWVIFYTRDLPRIRGKPRPRPRNTFPLAGGLLGRNASIRSVHPVVGLSSNELAYSSLLKFELVSSGPIVTQPGRIVESRPNICNRRRPRQKCSMM</sequence>
<accession>A0A182S6W9</accession>
<proteinExistence type="predicted"/>